<keyword evidence="5" id="KW-0012">Acyltransferase</keyword>
<dbReference type="InterPro" id="IPR052351">
    <property type="entry name" value="Ornithine_N-alpha-AT"/>
</dbReference>
<comment type="function">
    <text evidence="9">Catalyzes the first step in the biosynthesis of ornithine lipids, which are phosphorus-free membrane lipids. Catalyzes the 3-hydroxyacyl-acyl carrier protein-dependent acylation of ornithine to form lyso-ornithine lipid (LOL).</text>
</comment>
<evidence type="ECO:0000256" key="7">
    <source>
        <dbReference type="ARBA" id="ARBA00039058"/>
    </source>
</evidence>
<dbReference type="GO" id="GO:0043810">
    <property type="term" value="F:ornithine-acyl [acyl carrier protein] N-acyltransferase activity"/>
    <property type="evidence" value="ECO:0007669"/>
    <property type="project" value="UniProtKB-EC"/>
</dbReference>
<reference evidence="11 12" key="1">
    <citation type="journal article" date="2011" name="J. Bacteriol.">
        <title>Genome sequence of Taylorella equigenitalis MCE9, the causative agent of contagious equine metritis.</title>
        <authorList>
            <person name="Hebert L."/>
            <person name="Moumen B."/>
            <person name="Duquesne F."/>
            <person name="Breuil M.F."/>
            <person name="Laugier C."/>
            <person name="Batto J.M."/>
            <person name="Renault P."/>
            <person name="Petry S."/>
        </authorList>
    </citation>
    <scope>NUCLEOTIDE SEQUENCE [LARGE SCALE GENOMIC DNA]</scope>
    <source>
        <strain evidence="11 12">MCE9</strain>
    </source>
</reference>
<comment type="pathway">
    <text evidence="1">Lipid metabolism.</text>
</comment>
<accession>A0A654KFJ1</accession>
<dbReference type="EMBL" id="CP002456">
    <property type="protein sequence ID" value="ADU91182.1"/>
    <property type="molecule type" value="Genomic_DNA"/>
</dbReference>
<evidence type="ECO:0000256" key="3">
    <source>
        <dbReference type="ARBA" id="ARBA00022679"/>
    </source>
</evidence>
<dbReference type="Gene3D" id="3.40.630.30">
    <property type="match status" value="1"/>
</dbReference>
<dbReference type="Proteomes" id="UP000007472">
    <property type="component" value="Chromosome"/>
</dbReference>
<dbReference type="GO" id="GO:0006629">
    <property type="term" value="P:lipid metabolic process"/>
    <property type="evidence" value="ECO:0007669"/>
    <property type="project" value="UniProtKB-KW"/>
</dbReference>
<evidence type="ECO:0000313" key="11">
    <source>
        <dbReference type="EMBL" id="ADU91182.1"/>
    </source>
</evidence>
<dbReference type="Pfam" id="PF13444">
    <property type="entry name" value="Acetyltransf_5"/>
    <property type="match status" value="1"/>
</dbReference>
<protein>
    <recommendedName>
        <fullName evidence="8">L-ornithine N(alpha)-acyltransferase</fullName>
        <ecNumber evidence="7">2.3.2.30</ecNumber>
    </recommendedName>
</protein>
<organism evidence="11 12">
    <name type="scientific">Taylorella equigenitalis (strain MCE9)</name>
    <dbReference type="NCBI Taxonomy" id="937774"/>
    <lineage>
        <taxon>Bacteria</taxon>
        <taxon>Pseudomonadati</taxon>
        <taxon>Pseudomonadota</taxon>
        <taxon>Betaproteobacteria</taxon>
        <taxon>Burkholderiales</taxon>
        <taxon>Alcaligenaceae</taxon>
        <taxon>Taylorella</taxon>
    </lineage>
</organism>
<dbReference type="InterPro" id="IPR016181">
    <property type="entry name" value="Acyl_CoA_acyltransferase"/>
</dbReference>
<dbReference type="PANTHER" id="PTHR37323">
    <property type="entry name" value="GCN5-RELATED N-ACETYLTRANSFERASE"/>
    <property type="match status" value="1"/>
</dbReference>
<comment type="catalytic activity">
    <reaction evidence="10">
        <text>a (3R)-hydroxyacyl-[ACP] + L-ornithine = a lyso-ornithine lipid + holo-[ACP] + H(+)</text>
        <dbReference type="Rhea" id="RHEA:20633"/>
        <dbReference type="Rhea" id="RHEA-COMP:9685"/>
        <dbReference type="Rhea" id="RHEA-COMP:9945"/>
        <dbReference type="ChEBI" id="CHEBI:15378"/>
        <dbReference type="ChEBI" id="CHEBI:46911"/>
        <dbReference type="ChEBI" id="CHEBI:64479"/>
        <dbReference type="ChEBI" id="CHEBI:78827"/>
        <dbReference type="ChEBI" id="CHEBI:138482"/>
        <dbReference type="EC" id="2.3.2.30"/>
    </reaction>
    <physiologicalReaction direction="left-to-right" evidence="10">
        <dbReference type="Rhea" id="RHEA:20634"/>
    </physiologicalReaction>
</comment>
<dbReference type="EC" id="2.3.2.30" evidence="7"/>
<keyword evidence="3" id="KW-0808">Transferase</keyword>
<name>A0A654KFJ1_TAYEM</name>
<comment type="similarity">
    <text evidence="6">Belongs to the acetyltransferase family. OlsB subfamily.</text>
</comment>
<evidence type="ECO:0000256" key="8">
    <source>
        <dbReference type="ARBA" id="ARBA00039866"/>
    </source>
</evidence>
<keyword evidence="4" id="KW-0443">Lipid metabolism</keyword>
<dbReference type="SUPFAM" id="SSF55729">
    <property type="entry name" value="Acyl-CoA N-acyltransferases (Nat)"/>
    <property type="match status" value="1"/>
</dbReference>
<evidence type="ECO:0000256" key="9">
    <source>
        <dbReference type="ARBA" id="ARBA00045724"/>
    </source>
</evidence>
<evidence type="ECO:0000256" key="10">
    <source>
        <dbReference type="ARBA" id="ARBA00047785"/>
    </source>
</evidence>
<dbReference type="KEGG" id="teq:TEQUI_0230"/>
<keyword evidence="2" id="KW-0444">Lipid biosynthesis</keyword>
<dbReference type="AlphaFoldDB" id="A0A654KFJ1"/>
<evidence type="ECO:0000256" key="1">
    <source>
        <dbReference type="ARBA" id="ARBA00005189"/>
    </source>
</evidence>
<evidence type="ECO:0000256" key="2">
    <source>
        <dbReference type="ARBA" id="ARBA00022516"/>
    </source>
</evidence>
<sequence>MRELLTTQATTREPSFTLSIATSPEEVESLQRLRYEIYSSELGVKFDREGIDVDYFDDFCDHLMVIDNDKKIVVGTYRVLSPKNAVKAGKYYSEGEFNIESLNDIRHLLAECGRSCTHSDYRSGSVIMLLWAGLAKYMDFYDARYMLGCASVSLADGGFQAAEVWRFTKDEMAQHPDRAQVVPLNPYPIEKLESLPEDTENQTKFHSLIKGYIKVGAFICGKPTYDESFNSCDFPIIIDKHAMDKRYYKQFDQFANEVTC</sequence>
<proteinExistence type="inferred from homology"/>
<gene>
    <name evidence="11" type="ordered locus">TEQUI_0230</name>
</gene>
<evidence type="ECO:0000256" key="6">
    <source>
        <dbReference type="ARBA" id="ARBA00038095"/>
    </source>
</evidence>
<evidence type="ECO:0000256" key="4">
    <source>
        <dbReference type="ARBA" id="ARBA00023098"/>
    </source>
</evidence>
<evidence type="ECO:0000313" key="12">
    <source>
        <dbReference type="Proteomes" id="UP000007472"/>
    </source>
</evidence>
<dbReference type="PANTHER" id="PTHR37323:SF1">
    <property type="entry name" value="L-ORNITHINE N(ALPHA)-ACYLTRANSFERASE"/>
    <property type="match status" value="1"/>
</dbReference>
<evidence type="ECO:0000256" key="5">
    <source>
        <dbReference type="ARBA" id="ARBA00023315"/>
    </source>
</evidence>